<dbReference type="EMBL" id="CYPR01000055">
    <property type="protein sequence ID" value="CUH33972.1"/>
    <property type="molecule type" value="Genomic_DNA"/>
</dbReference>
<name>A0A0M7B6K3_9RHOB</name>
<gene>
    <name evidence="1" type="ORF">JSE7799_01025</name>
</gene>
<reference evidence="1 2" key="1">
    <citation type="submission" date="2015-09" db="EMBL/GenBank/DDBJ databases">
        <authorList>
            <person name="Jackson K.R."/>
            <person name="Lunt B.L."/>
            <person name="Fisher J.N.B."/>
            <person name="Gardner A.V."/>
            <person name="Bailey M.E."/>
            <person name="Deus L.M."/>
            <person name="Earl A.S."/>
            <person name="Gibby P.D."/>
            <person name="Hartmann K.A."/>
            <person name="Liu J.E."/>
            <person name="Manci A.M."/>
            <person name="Nielsen D.A."/>
            <person name="Solomon M.B."/>
            <person name="Breakwell D.P."/>
            <person name="Burnett S.H."/>
            <person name="Grose J.H."/>
        </authorList>
    </citation>
    <scope>NUCLEOTIDE SEQUENCE [LARGE SCALE GENOMIC DNA]</scope>
    <source>
        <strain evidence="1 2">CECT 7799</strain>
    </source>
</reference>
<dbReference type="RefSeq" id="WP_055662671.1">
    <property type="nucleotide sequence ID" value="NZ_CYPR01000055.1"/>
</dbReference>
<dbReference type="InterPro" id="IPR010349">
    <property type="entry name" value="Asparaginase_II"/>
</dbReference>
<protein>
    <submittedName>
        <fullName evidence="1">L-asparaginase II</fullName>
    </submittedName>
</protein>
<sequence length="335" mass="34853">MGNGDTGVSDGAVDLVAEIRGDAVESVHRGHVAICDGAGQVVEAWGNPSVLIYPRSSCKMVQALPLLESGAGARLTQAQLALACASHQGAAEHTQAVGRWLDALGMGETDLRCGAHMPYSDAAKADLIRAGEGPCQLHNNCSGKHAGFLMLARHLNAGREYVDPDHAVQLAVRRAFEEVTEMESPGFGIDGCSAPNFRTRLDALAGAMGRFAAARTGGGVRADAMVRLREAMAAEPLLVAGEGRACTDLMEAMGGQVAVKTGAEAVYVAIVPELERGVAVKIVDGGVRAAEAVIAKLLVRLGVLDAGAPVAQRLTEGPFRNCRGIVTGRREVMLT</sequence>
<dbReference type="OrthoDB" id="9780674at2"/>
<organism evidence="1 2">
    <name type="scientific">Jannaschia seosinensis</name>
    <dbReference type="NCBI Taxonomy" id="313367"/>
    <lineage>
        <taxon>Bacteria</taxon>
        <taxon>Pseudomonadati</taxon>
        <taxon>Pseudomonadota</taxon>
        <taxon>Alphaproteobacteria</taxon>
        <taxon>Rhodobacterales</taxon>
        <taxon>Roseobacteraceae</taxon>
        <taxon>Jannaschia</taxon>
    </lineage>
</organism>
<dbReference type="PANTHER" id="PTHR42110:SF1">
    <property type="entry name" value="L-ASPARAGINASE, PUTATIVE (AFU_ORTHOLOGUE AFUA_3G11890)-RELATED"/>
    <property type="match status" value="1"/>
</dbReference>
<dbReference type="Pfam" id="PF06089">
    <property type="entry name" value="Asparaginase_II"/>
    <property type="match status" value="1"/>
</dbReference>
<evidence type="ECO:0000313" key="1">
    <source>
        <dbReference type="EMBL" id="CUH33972.1"/>
    </source>
</evidence>
<dbReference type="STRING" id="313367.JSE7799_01025"/>
<accession>A0A0M7B6K3</accession>
<evidence type="ECO:0000313" key="2">
    <source>
        <dbReference type="Proteomes" id="UP000049455"/>
    </source>
</evidence>
<dbReference type="PANTHER" id="PTHR42110">
    <property type="entry name" value="L-ASPARAGINASE, PUTATIVE (AFU_ORTHOLOGUE AFUA_3G11890)-RELATED"/>
    <property type="match status" value="1"/>
</dbReference>
<dbReference type="AlphaFoldDB" id="A0A0M7B6K3"/>
<dbReference type="Proteomes" id="UP000049455">
    <property type="component" value="Unassembled WGS sequence"/>
</dbReference>
<proteinExistence type="predicted"/>
<keyword evidence="2" id="KW-1185">Reference proteome</keyword>